<sequence length="455" mass="55051">MRMFFALVLFLAILISVNGDSIDEEEEKLPTKCHVCKHLVQELEDELERSGKSNEIFRTGQIFQEQRKEISYRKSEVRLNEALENACTKVLDYKVHKDKIKALRYEKKESVTFNTLRGLRDRGVKVELGFPDEMWETPDAEVTRLKSRCELMVETYEDDLVEWYWNHQNENLTNWLCIERVLDPGEEDCFNETEPEKKDGEEEGSEKQEEEEEDKLVNEENSGENKRKETSKKEKKSKKKAPGEKTKHAKKANSKGKRESQNEEEDSEKIQRLIREQATEQQEGRRSRKKPPFVSGRMDEHKRRELQLRLREIHDVDRLRRELRKIRTREMSEDDYLEREPWERDMDSDIPEDVRRDMRRRRFERMDDPEDLKRELRRRIIDLDDIDDDDYFPGKNSFVFRELSHRYMMEAEEIRDPTELKKRIDDIDAFAAIFHSGRDHRHFRDRYRRHHRDEL</sequence>
<comment type="caution">
    <text evidence="6">The sequence shown here is derived from an EMBL/GenBank/DDBJ whole genome shotgun (WGS) entry which is preliminary data.</text>
</comment>
<feature type="compositionally biased region" description="Basic and acidic residues" evidence="3">
    <location>
        <begin position="268"/>
        <end position="285"/>
    </location>
</feature>
<dbReference type="EMBL" id="CALNXI010000026">
    <property type="protein sequence ID" value="CAH3015622.1"/>
    <property type="molecule type" value="Genomic_DNA"/>
</dbReference>
<feature type="region of interest" description="Disordered" evidence="3">
    <location>
        <begin position="187"/>
        <end position="301"/>
    </location>
</feature>
<evidence type="ECO:0000313" key="7">
    <source>
        <dbReference type="Proteomes" id="UP001159427"/>
    </source>
</evidence>
<organism evidence="6 7">
    <name type="scientific">Porites evermanni</name>
    <dbReference type="NCBI Taxonomy" id="104178"/>
    <lineage>
        <taxon>Eukaryota</taxon>
        <taxon>Metazoa</taxon>
        <taxon>Cnidaria</taxon>
        <taxon>Anthozoa</taxon>
        <taxon>Hexacorallia</taxon>
        <taxon>Scleractinia</taxon>
        <taxon>Fungiina</taxon>
        <taxon>Poritidae</taxon>
        <taxon>Porites</taxon>
    </lineage>
</organism>
<reference evidence="6 7" key="1">
    <citation type="submission" date="2022-05" db="EMBL/GenBank/DDBJ databases">
        <authorList>
            <consortium name="Genoscope - CEA"/>
            <person name="William W."/>
        </authorList>
    </citation>
    <scope>NUCLEOTIDE SEQUENCE [LARGE SCALE GENOMIC DNA]</scope>
</reference>
<dbReference type="PANTHER" id="PTHR15382:SF8">
    <property type="entry name" value="CANOPY B"/>
    <property type="match status" value="1"/>
</dbReference>
<feature type="signal peptide" evidence="4">
    <location>
        <begin position="1"/>
        <end position="19"/>
    </location>
</feature>
<dbReference type="Proteomes" id="UP001159427">
    <property type="component" value="Unassembled WGS sequence"/>
</dbReference>
<proteinExistence type="inferred from homology"/>
<name>A0ABN8LJ11_9CNID</name>
<evidence type="ECO:0000256" key="3">
    <source>
        <dbReference type="SAM" id="MobiDB-lite"/>
    </source>
</evidence>
<feature type="compositionally biased region" description="Acidic residues" evidence="3">
    <location>
        <begin position="201"/>
        <end position="214"/>
    </location>
</feature>
<comment type="similarity">
    <text evidence="1">Belongs to the canopy family.</text>
</comment>
<evidence type="ECO:0000313" key="6">
    <source>
        <dbReference type="EMBL" id="CAH3015622.1"/>
    </source>
</evidence>
<gene>
    <name evidence="6" type="ORF">PEVE_00019264</name>
</gene>
<dbReference type="Pfam" id="PF11938">
    <property type="entry name" value="DUF3456"/>
    <property type="match status" value="1"/>
</dbReference>
<feature type="compositionally biased region" description="Basic and acidic residues" evidence="3">
    <location>
        <begin position="215"/>
        <end position="232"/>
    </location>
</feature>
<evidence type="ECO:0000259" key="5">
    <source>
        <dbReference type="Pfam" id="PF11938"/>
    </source>
</evidence>
<keyword evidence="2 4" id="KW-0732">Signal</keyword>
<keyword evidence="7" id="KW-1185">Reference proteome</keyword>
<protein>
    <recommendedName>
        <fullName evidence="5">DUF3456 domain-containing protein</fullName>
    </recommendedName>
</protein>
<evidence type="ECO:0000256" key="1">
    <source>
        <dbReference type="ARBA" id="ARBA00007285"/>
    </source>
</evidence>
<dbReference type="InterPro" id="IPR021852">
    <property type="entry name" value="DUF3456"/>
</dbReference>
<feature type="domain" description="DUF3456" evidence="5">
    <location>
        <begin position="32"/>
        <end position="180"/>
    </location>
</feature>
<evidence type="ECO:0000256" key="4">
    <source>
        <dbReference type="SAM" id="SignalP"/>
    </source>
</evidence>
<dbReference type="PANTHER" id="PTHR15382">
    <property type="entry name" value="CTG4A-RELATED"/>
    <property type="match status" value="1"/>
</dbReference>
<accession>A0ABN8LJ11</accession>
<feature type="chain" id="PRO_5047515024" description="DUF3456 domain-containing protein" evidence="4">
    <location>
        <begin position="20"/>
        <end position="455"/>
    </location>
</feature>
<evidence type="ECO:0000256" key="2">
    <source>
        <dbReference type="ARBA" id="ARBA00022729"/>
    </source>
</evidence>